<gene>
    <name evidence="1" type="ORF">AVEN_219307_1</name>
</gene>
<dbReference type="AlphaFoldDB" id="A0A4Y2BFW9"/>
<protein>
    <recommendedName>
        <fullName evidence="3">Retrotransposon gag domain-containing protein</fullName>
    </recommendedName>
</protein>
<comment type="caution">
    <text evidence="1">The sequence shown here is derived from an EMBL/GenBank/DDBJ whole genome shotgun (WGS) entry which is preliminary data.</text>
</comment>
<evidence type="ECO:0008006" key="3">
    <source>
        <dbReference type="Google" id="ProtNLM"/>
    </source>
</evidence>
<evidence type="ECO:0000313" key="2">
    <source>
        <dbReference type="Proteomes" id="UP000499080"/>
    </source>
</evidence>
<name>A0A4Y2BFW9_ARAVE</name>
<evidence type="ECO:0000313" key="1">
    <source>
        <dbReference type="EMBL" id="GBL90637.1"/>
    </source>
</evidence>
<proteinExistence type="predicted"/>
<reference evidence="1 2" key="1">
    <citation type="journal article" date="2019" name="Sci. Rep.">
        <title>Orb-weaving spider Araneus ventricosus genome elucidates the spidroin gene catalogue.</title>
        <authorList>
            <person name="Kono N."/>
            <person name="Nakamura H."/>
            <person name="Ohtoshi R."/>
            <person name="Moran D.A.P."/>
            <person name="Shinohara A."/>
            <person name="Yoshida Y."/>
            <person name="Fujiwara M."/>
            <person name="Mori M."/>
            <person name="Tomita M."/>
            <person name="Arakawa K."/>
        </authorList>
    </citation>
    <scope>NUCLEOTIDE SEQUENCE [LARGE SCALE GENOMIC DNA]</scope>
</reference>
<organism evidence="1 2">
    <name type="scientific">Araneus ventricosus</name>
    <name type="common">Orbweaver spider</name>
    <name type="synonym">Epeira ventricosa</name>
    <dbReference type="NCBI Taxonomy" id="182803"/>
    <lineage>
        <taxon>Eukaryota</taxon>
        <taxon>Metazoa</taxon>
        <taxon>Ecdysozoa</taxon>
        <taxon>Arthropoda</taxon>
        <taxon>Chelicerata</taxon>
        <taxon>Arachnida</taxon>
        <taxon>Araneae</taxon>
        <taxon>Araneomorphae</taxon>
        <taxon>Entelegynae</taxon>
        <taxon>Araneoidea</taxon>
        <taxon>Araneidae</taxon>
        <taxon>Araneus</taxon>
    </lineage>
</organism>
<dbReference type="Proteomes" id="UP000499080">
    <property type="component" value="Unassembled WGS sequence"/>
</dbReference>
<accession>A0A4Y2BFW9</accession>
<keyword evidence="2" id="KW-1185">Reference proteome</keyword>
<sequence length="105" mass="12361">MYTLRSDESDCEKCLPHLSRKYARALSVACVTFKPQRPRTQKKMEISTERGSPTTNYWDDSVRLANAVFYLSGTAMLWFDNNEDQFKNWSDFERLLRRLSEGLKI</sequence>
<dbReference type="EMBL" id="BGPR01000073">
    <property type="protein sequence ID" value="GBL90637.1"/>
    <property type="molecule type" value="Genomic_DNA"/>
</dbReference>
<dbReference type="OrthoDB" id="10024629at2759"/>